<name>W1J7I7_9GAMM</name>
<comment type="caution">
    <text evidence="1">The sequence shown here is derived from an EMBL/GenBank/DDBJ whole genome shotgun (WGS) entry which is preliminary data.</text>
</comment>
<evidence type="ECO:0000313" key="2">
    <source>
        <dbReference type="Proteomes" id="UP000019197"/>
    </source>
</evidence>
<organism evidence="1 2">
    <name type="scientific">Xenorhabdus cabanillasii JM26</name>
    <dbReference type="NCBI Taxonomy" id="1427517"/>
    <lineage>
        <taxon>Bacteria</taxon>
        <taxon>Pseudomonadati</taxon>
        <taxon>Pseudomonadota</taxon>
        <taxon>Gammaproteobacteria</taxon>
        <taxon>Enterobacterales</taxon>
        <taxon>Morganellaceae</taxon>
        <taxon>Xenorhabdus</taxon>
    </lineage>
</organism>
<reference evidence="1 2" key="1">
    <citation type="submission" date="2013-11" db="EMBL/GenBank/DDBJ databases">
        <title>Draft genome sequence and annotation of the entomopathogenic bacterium, Xenorhabdus cabanillasi strain JM26.</title>
        <authorList>
            <person name="Gualtieri M."/>
            <person name="Ogier J.C."/>
            <person name="Pages S."/>
            <person name="Givaudan A."/>
            <person name="Gaudriault S."/>
        </authorList>
    </citation>
    <scope>NUCLEOTIDE SEQUENCE [LARGE SCALE GENOMIC DNA]</scope>
    <source>
        <strain evidence="1 2">JM26</strain>
    </source>
</reference>
<protein>
    <submittedName>
        <fullName evidence="1">Uncharacterized protein</fullName>
    </submittedName>
</protein>
<sequence length="50" mass="6115">MLFYSIIYQLHFQYKNYKLVIKQFIVIFLGVNVDQEFFPRIHNALSNTLF</sequence>
<dbReference type="EMBL" id="CBXE010000159">
    <property type="protein sequence ID" value="CDL85831.1"/>
    <property type="molecule type" value="Genomic_DNA"/>
</dbReference>
<accession>W1J7I7</accession>
<gene>
    <name evidence="1" type="ORF">XCR1_2410023</name>
</gene>
<evidence type="ECO:0000313" key="1">
    <source>
        <dbReference type="EMBL" id="CDL85831.1"/>
    </source>
</evidence>
<proteinExistence type="predicted"/>
<dbReference type="Proteomes" id="UP000019197">
    <property type="component" value="Unassembled WGS sequence"/>
</dbReference>
<dbReference type="AlphaFoldDB" id="W1J7I7"/>